<sequence length="278" mass="32225">MENIDVFTKDRRRVQEKRDSTNSLPVPRSVSEEVPTRDSAGITHDSDDARSNSMKLDHTQVKGRGRSASYATNGLRASSECSCSAYDVRDKSPRNSLKHQNRRESVAWSSDRFCRARSSRCSITSTLDVRTQLRFQSIISNARATPSRRSVTPSASPSHLTEEEWHTYQQMVEREERRQAALGRVAEMEKHGSNVLVLNELKKEKATLMRLVKREKERLNAIQEHRAQQFDRAEKARLRRLWLERQRQEKLKGIEKRRERRSQLRDPNVCQANGTRAL</sequence>
<dbReference type="EMBL" id="HE573027">
    <property type="protein sequence ID" value="CCC53929.1"/>
    <property type="molecule type" value="Genomic_DNA"/>
</dbReference>
<dbReference type="AlphaFoldDB" id="G0U8K3"/>
<feature type="compositionally biased region" description="Basic and acidic residues" evidence="1">
    <location>
        <begin position="253"/>
        <end position="264"/>
    </location>
</feature>
<feature type="region of interest" description="Disordered" evidence="1">
    <location>
        <begin position="143"/>
        <end position="162"/>
    </location>
</feature>
<gene>
    <name evidence="2" type="ORF">TVY486_1114130</name>
</gene>
<name>G0U8K3_TRYVY</name>
<feature type="compositionally biased region" description="Basic and acidic residues" evidence="1">
    <location>
        <begin position="44"/>
        <end position="60"/>
    </location>
</feature>
<evidence type="ECO:0000313" key="2">
    <source>
        <dbReference type="EMBL" id="CCC53929.1"/>
    </source>
</evidence>
<dbReference type="VEuPathDB" id="TriTrypDB:TvY486_1114130"/>
<proteinExistence type="predicted"/>
<evidence type="ECO:0000256" key="1">
    <source>
        <dbReference type="SAM" id="MobiDB-lite"/>
    </source>
</evidence>
<reference evidence="2" key="1">
    <citation type="journal article" date="2012" name="Proc. Natl. Acad. Sci. U.S.A.">
        <title>Antigenic diversity is generated by distinct evolutionary mechanisms in African trypanosome species.</title>
        <authorList>
            <person name="Jackson A.P."/>
            <person name="Berry A."/>
            <person name="Aslett M."/>
            <person name="Allison H.C."/>
            <person name="Burton P."/>
            <person name="Vavrova-Anderson J."/>
            <person name="Brown R."/>
            <person name="Browne H."/>
            <person name="Corton N."/>
            <person name="Hauser H."/>
            <person name="Gamble J."/>
            <person name="Gilderthorp R."/>
            <person name="Marcello L."/>
            <person name="McQuillan J."/>
            <person name="Otto T.D."/>
            <person name="Quail M.A."/>
            <person name="Sanders M.J."/>
            <person name="van Tonder A."/>
            <person name="Ginger M.L."/>
            <person name="Field M.C."/>
            <person name="Barry J.D."/>
            <person name="Hertz-Fowler C."/>
            <person name="Berriman M."/>
        </authorList>
    </citation>
    <scope>NUCLEOTIDE SEQUENCE</scope>
    <source>
        <strain evidence="2">Y486</strain>
    </source>
</reference>
<feature type="compositionally biased region" description="Polar residues" evidence="1">
    <location>
        <begin position="143"/>
        <end position="159"/>
    </location>
</feature>
<feature type="region of interest" description="Disordered" evidence="1">
    <location>
        <begin position="1"/>
        <end position="73"/>
    </location>
</feature>
<organism evidence="2">
    <name type="scientific">Trypanosoma vivax (strain Y486)</name>
    <dbReference type="NCBI Taxonomy" id="1055687"/>
    <lineage>
        <taxon>Eukaryota</taxon>
        <taxon>Discoba</taxon>
        <taxon>Euglenozoa</taxon>
        <taxon>Kinetoplastea</taxon>
        <taxon>Metakinetoplastina</taxon>
        <taxon>Trypanosomatida</taxon>
        <taxon>Trypanosomatidae</taxon>
        <taxon>Trypanosoma</taxon>
        <taxon>Duttonella</taxon>
    </lineage>
</organism>
<accession>G0U8K3</accession>
<feature type="region of interest" description="Disordered" evidence="1">
    <location>
        <begin position="253"/>
        <end position="278"/>
    </location>
</feature>
<protein>
    <submittedName>
        <fullName evidence="2">Uncharacterized protein</fullName>
    </submittedName>
</protein>